<sequence>MLTILVFLSLFVAVLSMPLVDDKKRINKKCKQTVMGDFSNPQIEVVEIPANCSEGIVNYHYTTASLDIVFRQQGAYVVCVTSKAMPGWEHFSVEDRTNQRNEVLGSPTKLRQVCTFTTNGNLNIRIEPKNLSYMLQVPFMLIDFKFPLQPRSTDSKNV</sequence>
<comment type="caution">
    <text evidence="2">The sequence shown here is derived from an EMBL/GenBank/DDBJ whole genome shotgun (WGS) entry which is preliminary data.</text>
</comment>
<keyword evidence="1" id="KW-0732">Signal</keyword>
<dbReference type="EMBL" id="JARBDR010000246">
    <property type="protein sequence ID" value="KAJ8317520.1"/>
    <property type="molecule type" value="Genomic_DNA"/>
</dbReference>
<feature type="chain" id="PRO_5046620637" evidence="1">
    <location>
        <begin position="17"/>
        <end position="158"/>
    </location>
</feature>
<evidence type="ECO:0000256" key="1">
    <source>
        <dbReference type="SAM" id="SignalP"/>
    </source>
</evidence>
<evidence type="ECO:0000313" key="3">
    <source>
        <dbReference type="Proteomes" id="UP001217089"/>
    </source>
</evidence>
<keyword evidence="3" id="KW-1185">Reference proteome</keyword>
<dbReference type="Proteomes" id="UP001217089">
    <property type="component" value="Unassembled WGS sequence"/>
</dbReference>
<feature type="signal peptide" evidence="1">
    <location>
        <begin position="1"/>
        <end position="16"/>
    </location>
</feature>
<proteinExistence type="predicted"/>
<evidence type="ECO:0000313" key="2">
    <source>
        <dbReference type="EMBL" id="KAJ8317520.1"/>
    </source>
</evidence>
<organism evidence="2 3">
    <name type="scientific">Tegillarca granosa</name>
    <name type="common">Malaysian cockle</name>
    <name type="synonym">Anadara granosa</name>
    <dbReference type="NCBI Taxonomy" id="220873"/>
    <lineage>
        <taxon>Eukaryota</taxon>
        <taxon>Metazoa</taxon>
        <taxon>Spiralia</taxon>
        <taxon>Lophotrochozoa</taxon>
        <taxon>Mollusca</taxon>
        <taxon>Bivalvia</taxon>
        <taxon>Autobranchia</taxon>
        <taxon>Pteriomorphia</taxon>
        <taxon>Arcoida</taxon>
        <taxon>Arcoidea</taxon>
        <taxon>Arcidae</taxon>
        <taxon>Tegillarca</taxon>
    </lineage>
</organism>
<accession>A0ABQ9FP67</accession>
<gene>
    <name evidence="2" type="ORF">KUTeg_005424</name>
</gene>
<name>A0ABQ9FP67_TEGGR</name>
<reference evidence="2 3" key="1">
    <citation type="submission" date="2022-12" db="EMBL/GenBank/DDBJ databases">
        <title>Chromosome-level genome of Tegillarca granosa.</title>
        <authorList>
            <person name="Kim J."/>
        </authorList>
    </citation>
    <scope>NUCLEOTIDE SEQUENCE [LARGE SCALE GENOMIC DNA]</scope>
    <source>
        <strain evidence="2">Teg-2019</strain>
        <tissue evidence="2">Adductor muscle</tissue>
    </source>
</reference>
<protein>
    <submittedName>
        <fullName evidence="2">Uncharacterized protein</fullName>
    </submittedName>
</protein>